<reference evidence="7 8" key="1">
    <citation type="submission" date="2019-06" db="EMBL/GenBank/DDBJ databases">
        <title>Sequencing the genomes of 1000 actinobacteria strains.</title>
        <authorList>
            <person name="Klenk H.-P."/>
        </authorList>
    </citation>
    <scope>NUCLEOTIDE SEQUENCE [LARGE SCALE GENOMIC DNA]</scope>
    <source>
        <strain evidence="7 8">DSM 43186</strain>
    </source>
</reference>
<dbReference type="GO" id="GO:0015171">
    <property type="term" value="F:amino acid transmembrane transporter activity"/>
    <property type="evidence" value="ECO:0007669"/>
    <property type="project" value="TreeGrafter"/>
</dbReference>
<evidence type="ECO:0000256" key="3">
    <source>
        <dbReference type="ARBA" id="ARBA00022692"/>
    </source>
</evidence>
<dbReference type="OrthoDB" id="5185770at2"/>
<dbReference type="PIRSF" id="PIRSF006324">
    <property type="entry name" value="LeuE"/>
    <property type="match status" value="1"/>
</dbReference>
<comment type="subcellular location">
    <subcellularLocation>
        <location evidence="1">Cell membrane</location>
        <topology evidence="1">Multi-pass membrane protein</topology>
    </subcellularLocation>
</comment>
<dbReference type="PANTHER" id="PTHR30086">
    <property type="entry name" value="ARGININE EXPORTER PROTEIN ARGO"/>
    <property type="match status" value="1"/>
</dbReference>
<accession>A0A543ITZ8</accession>
<evidence type="ECO:0000256" key="1">
    <source>
        <dbReference type="ARBA" id="ARBA00004651"/>
    </source>
</evidence>
<evidence type="ECO:0000313" key="7">
    <source>
        <dbReference type="EMBL" id="TQM74049.1"/>
    </source>
</evidence>
<proteinExistence type="predicted"/>
<dbReference type="AlphaFoldDB" id="A0A543ITZ8"/>
<comment type="caution">
    <text evidence="7">The sequence shown here is derived from an EMBL/GenBank/DDBJ whole genome shotgun (WGS) entry which is preliminary data.</text>
</comment>
<keyword evidence="5 6" id="KW-0472">Membrane</keyword>
<feature type="transmembrane region" description="Helical" evidence="6">
    <location>
        <begin position="151"/>
        <end position="172"/>
    </location>
</feature>
<gene>
    <name evidence="7" type="ORF">FHX40_0710</name>
</gene>
<keyword evidence="3 6" id="KW-0812">Transmembrane</keyword>
<dbReference type="Proteomes" id="UP000319213">
    <property type="component" value="Unassembled WGS sequence"/>
</dbReference>
<sequence length="204" mass="21383">MNWSSYGAFLAFATVLTLLPGPDFAVVVKNTLAGGRRRGAWCSAGVSLSCAVQGAATATGLGVLITQLQPVFQAVRWAGVAYLGYLGVQTLRSAFRGHYPRLTGGAAAARGGLREGFLSNITNPKTLVFYLAVLPQFISPGAAAFTLPLFALSHAVISLLWLWVVVAVLDVVRAVLSRRTVRRALDTVIGVALLGFGARPAAEG</sequence>
<evidence type="ECO:0000313" key="8">
    <source>
        <dbReference type="Proteomes" id="UP000319213"/>
    </source>
</evidence>
<keyword evidence="2" id="KW-1003">Cell membrane</keyword>
<feature type="transmembrane region" description="Helical" evidence="6">
    <location>
        <begin position="127"/>
        <end position="145"/>
    </location>
</feature>
<dbReference type="InterPro" id="IPR001123">
    <property type="entry name" value="LeuE-type"/>
</dbReference>
<keyword evidence="8" id="KW-1185">Reference proteome</keyword>
<evidence type="ECO:0000256" key="6">
    <source>
        <dbReference type="SAM" id="Phobius"/>
    </source>
</evidence>
<dbReference type="Pfam" id="PF01810">
    <property type="entry name" value="LysE"/>
    <property type="match status" value="1"/>
</dbReference>
<name>A0A543ITZ8_9ACTN</name>
<dbReference type="GO" id="GO:0005886">
    <property type="term" value="C:plasma membrane"/>
    <property type="evidence" value="ECO:0007669"/>
    <property type="project" value="UniProtKB-SubCell"/>
</dbReference>
<protein>
    <submittedName>
        <fullName evidence="7">Threonine/homoserine/homoserine lactone efflux protein</fullName>
    </submittedName>
</protein>
<evidence type="ECO:0000256" key="2">
    <source>
        <dbReference type="ARBA" id="ARBA00022475"/>
    </source>
</evidence>
<keyword evidence="4 6" id="KW-1133">Transmembrane helix</keyword>
<evidence type="ECO:0000256" key="5">
    <source>
        <dbReference type="ARBA" id="ARBA00023136"/>
    </source>
</evidence>
<dbReference type="EMBL" id="VFPQ01000001">
    <property type="protein sequence ID" value="TQM74049.1"/>
    <property type="molecule type" value="Genomic_DNA"/>
</dbReference>
<dbReference type="RefSeq" id="WP_142258278.1">
    <property type="nucleotide sequence ID" value="NZ_BMPV01000008.1"/>
</dbReference>
<dbReference type="PANTHER" id="PTHR30086:SF20">
    <property type="entry name" value="ARGININE EXPORTER PROTEIN ARGO-RELATED"/>
    <property type="match status" value="1"/>
</dbReference>
<evidence type="ECO:0000256" key="4">
    <source>
        <dbReference type="ARBA" id="ARBA00022989"/>
    </source>
</evidence>
<organism evidence="7 8">
    <name type="scientific">Thermopolyspora flexuosa</name>
    <dbReference type="NCBI Taxonomy" id="103836"/>
    <lineage>
        <taxon>Bacteria</taxon>
        <taxon>Bacillati</taxon>
        <taxon>Actinomycetota</taxon>
        <taxon>Actinomycetes</taxon>
        <taxon>Streptosporangiales</taxon>
        <taxon>Streptosporangiaceae</taxon>
        <taxon>Thermopolyspora</taxon>
    </lineage>
</organism>